<feature type="region of interest" description="Disordered" evidence="1">
    <location>
        <begin position="41"/>
        <end position="63"/>
    </location>
</feature>
<gene>
    <name evidence="2" type="ORF">M436DRAFT_52817</name>
</gene>
<evidence type="ECO:0000256" key="1">
    <source>
        <dbReference type="SAM" id="MobiDB-lite"/>
    </source>
</evidence>
<dbReference type="EMBL" id="KL584716">
    <property type="protein sequence ID" value="KEQ70828.1"/>
    <property type="molecule type" value="Genomic_DNA"/>
</dbReference>
<name>A0A074WCY8_9PEZI</name>
<dbReference type="RefSeq" id="XP_013424812.1">
    <property type="nucleotide sequence ID" value="XM_013569358.1"/>
</dbReference>
<sequence>MCQLCSLNTISTSSRWPKALEPLISDLSLLVTTAHTELNCPPKNSAASSAEEKNPSSLSTTTKITITTTAQQKPSLLIPTLRDISTLLEVLEDERAQWWQAKAPERKFWRETCQEEKLTKINVVNNKTVEMIEEFKAKLGIFCRWSLGLVDGVEGLGGGEKDGDVKMEG</sequence>
<keyword evidence="3" id="KW-1185">Reference proteome</keyword>
<dbReference type="OrthoDB" id="3916944at2759"/>
<protein>
    <submittedName>
        <fullName evidence="2">Uncharacterized protein</fullName>
    </submittedName>
</protein>
<dbReference type="HOGENOM" id="CLU_1677608_0_0_1"/>
<dbReference type="AlphaFoldDB" id="A0A074WCY8"/>
<dbReference type="Proteomes" id="UP000027730">
    <property type="component" value="Unassembled WGS sequence"/>
</dbReference>
<accession>A0A074WCY8</accession>
<evidence type="ECO:0000313" key="2">
    <source>
        <dbReference type="EMBL" id="KEQ70828.1"/>
    </source>
</evidence>
<organism evidence="2 3">
    <name type="scientific">Aureobasidium namibiae CBS 147.97</name>
    <dbReference type="NCBI Taxonomy" id="1043004"/>
    <lineage>
        <taxon>Eukaryota</taxon>
        <taxon>Fungi</taxon>
        <taxon>Dikarya</taxon>
        <taxon>Ascomycota</taxon>
        <taxon>Pezizomycotina</taxon>
        <taxon>Dothideomycetes</taxon>
        <taxon>Dothideomycetidae</taxon>
        <taxon>Dothideales</taxon>
        <taxon>Saccotheciaceae</taxon>
        <taxon>Aureobasidium</taxon>
    </lineage>
</organism>
<dbReference type="GeneID" id="25411659"/>
<reference evidence="2 3" key="1">
    <citation type="journal article" date="2014" name="BMC Genomics">
        <title>Genome sequencing of four Aureobasidium pullulans varieties: biotechnological potential, stress tolerance, and description of new species.</title>
        <authorList>
            <person name="Gostin Ar C."/>
            <person name="Ohm R.A."/>
            <person name="Kogej T."/>
            <person name="Sonjak S."/>
            <person name="Turk M."/>
            <person name="Zajc J."/>
            <person name="Zalar P."/>
            <person name="Grube M."/>
            <person name="Sun H."/>
            <person name="Han J."/>
            <person name="Sharma A."/>
            <person name="Chiniquy J."/>
            <person name="Ngan C.Y."/>
            <person name="Lipzen A."/>
            <person name="Barry K."/>
            <person name="Grigoriev I.V."/>
            <person name="Gunde-Cimerman N."/>
        </authorList>
    </citation>
    <scope>NUCLEOTIDE SEQUENCE [LARGE SCALE GENOMIC DNA]</scope>
    <source>
        <strain evidence="2 3">CBS 147.97</strain>
    </source>
</reference>
<proteinExistence type="predicted"/>
<evidence type="ECO:0000313" key="3">
    <source>
        <dbReference type="Proteomes" id="UP000027730"/>
    </source>
</evidence>